<proteinExistence type="predicted"/>
<name>A0A2T0LUD9_9PSEU</name>
<keyword evidence="1" id="KW-1277">Toxin-antitoxin system</keyword>
<evidence type="ECO:0000313" key="3">
    <source>
        <dbReference type="Proteomes" id="UP000238362"/>
    </source>
</evidence>
<dbReference type="AlphaFoldDB" id="A0A2T0LUD9"/>
<gene>
    <name evidence="2" type="ORF">B0I33_10538</name>
</gene>
<comment type="caution">
    <text evidence="2">The sequence shown here is derived from an EMBL/GenBank/DDBJ whole genome shotgun (WGS) entry which is preliminary data.</text>
</comment>
<dbReference type="InterPro" id="IPR009956">
    <property type="entry name" value="Post-segregation_anti-tox_CcdA"/>
</dbReference>
<dbReference type="Proteomes" id="UP000238362">
    <property type="component" value="Unassembled WGS sequence"/>
</dbReference>
<sequence>MYTVCMARLNVYLPDELAERAKSAELNVSALAQAAIADALQRRATDAWLAALPEPRGTVSHRAALDALDEARDECAGESGA</sequence>
<keyword evidence="3" id="KW-1185">Reference proteome</keyword>
<protein>
    <submittedName>
        <fullName evidence="2">Post-segregation antitoxin (Ccd killing protein)</fullName>
    </submittedName>
</protein>
<reference evidence="2 3" key="1">
    <citation type="submission" date="2018-03" db="EMBL/GenBank/DDBJ databases">
        <title>Genomic Encyclopedia of Type Strains, Phase III (KMG-III): the genomes of soil and plant-associated and newly described type strains.</title>
        <authorList>
            <person name="Whitman W."/>
        </authorList>
    </citation>
    <scope>NUCLEOTIDE SEQUENCE [LARGE SCALE GENOMIC DNA]</scope>
    <source>
        <strain evidence="2 3">CGMCC 4.7125</strain>
    </source>
</reference>
<dbReference type="Pfam" id="PF07362">
    <property type="entry name" value="CcdA"/>
    <property type="match status" value="1"/>
</dbReference>
<evidence type="ECO:0000313" key="2">
    <source>
        <dbReference type="EMBL" id="PRX47460.1"/>
    </source>
</evidence>
<dbReference type="EMBL" id="PVNH01000005">
    <property type="protein sequence ID" value="PRX47460.1"/>
    <property type="molecule type" value="Genomic_DNA"/>
</dbReference>
<accession>A0A2T0LUD9</accession>
<organism evidence="2 3">
    <name type="scientific">Prauserella shujinwangii</name>
    <dbReference type="NCBI Taxonomy" id="1453103"/>
    <lineage>
        <taxon>Bacteria</taxon>
        <taxon>Bacillati</taxon>
        <taxon>Actinomycetota</taxon>
        <taxon>Actinomycetes</taxon>
        <taxon>Pseudonocardiales</taxon>
        <taxon>Pseudonocardiaceae</taxon>
        <taxon>Prauserella</taxon>
    </lineage>
</organism>
<evidence type="ECO:0000256" key="1">
    <source>
        <dbReference type="ARBA" id="ARBA00022649"/>
    </source>
</evidence>